<proteinExistence type="predicted"/>
<name>A0ABU3DLF1_9RHOB</name>
<dbReference type="Proteomes" id="UP001265259">
    <property type="component" value="Unassembled WGS sequence"/>
</dbReference>
<dbReference type="RefSeq" id="WP_311694151.1">
    <property type="nucleotide sequence ID" value="NZ_JAVRHL010000006.1"/>
</dbReference>
<keyword evidence="2" id="KW-1185">Reference proteome</keyword>
<protein>
    <submittedName>
        <fullName evidence="1">Uncharacterized protein</fullName>
    </submittedName>
</protein>
<evidence type="ECO:0000313" key="1">
    <source>
        <dbReference type="EMBL" id="MDT0684548.1"/>
    </source>
</evidence>
<gene>
    <name evidence="1" type="ORF">RM543_17895</name>
</gene>
<dbReference type="EMBL" id="JAVRHL010000006">
    <property type="protein sequence ID" value="MDT0684548.1"/>
    <property type="molecule type" value="Genomic_DNA"/>
</dbReference>
<organism evidence="1 2">
    <name type="scientific">Tropicimonas omnivorans</name>
    <dbReference type="NCBI Taxonomy" id="3075590"/>
    <lineage>
        <taxon>Bacteria</taxon>
        <taxon>Pseudomonadati</taxon>
        <taxon>Pseudomonadota</taxon>
        <taxon>Alphaproteobacteria</taxon>
        <taxon>Rhodobacterales</taxon>
        <taxon>Roseobacteraceae</taxon>
        <taxon>Tropicimonas</taxon>
    </lineage>
</organism>
<sequence length="174" mass="19039">MFLKEQGDDHLAICAIELRDIDDAERLSLGSAKLHLSLTKLRSGPDVLPVLVIRVGGLCLDCSFALGIEAPADRIALRRVLETAEKLTSQATWPFVLHVVDSATGQIAALRMTSLSPRFWQETACAILASDNIDRARHDRLLTKAHGRFPSPQHIARRAAISEVAGMAPRGNWV</sequence>
<reference evidence="1 2" key="1">
    <citation type="submission" date="2023-09" db="EMBL/GenBank/DDBJ databases">
        <authorList>
            <person name="Rey-Velasco X."/>
        </authorList>
    </citation>
    <scope>NUCLEOTIDE SEQUENCE [LARGE SCALE GENOMIC DNA]</scope>
    <source>
        <strain evidence="1 2">F158</strain>
    </source>
</reference>
<accession>A0ABU3DLF1</accession>
<evidence type="ECO:0000313" key="2">
    <source>
        <dbReference type="Proteomes" id="UP001265259"/>
    </source>
</evidence>
<comment type="caution">
    <text evidence="1">The sequence shown here is derived from an EMBL/GenBank/DDBJ whole genome shotgun (WGS) entry which is preliminary data.</text>
</comment>